<protein>
    <recommendedName>
        <fullName evidence="4">Cell division protein ZapB</fullName>
    </recommendedName>
</protein>
<evidence type="ECO:0000313" key="3">
    <source>
        <dbReference type="Proteomes" id="UP001522662"/>
    </source>
</evidence>
<dbReference type="EMBL" id="JALAYX010000002">
    <property type="protein sequence ID" value="MCJ8238414.1"/>
    <property type="molecule type" value="Genomic_DNA"/>
</dbReference>
<name>A0ABT0CZ09_9HYPH</name>
<keyword evidence="1" id="KW-0175">Coiled coil</keyword>
<reference evidence="2 3" key="1">
    <citation type="submission" date="2022-03" db="EMBL/GenBank/DDBJ databases">
        <title>Rhizobium SSM4.3 sp. nov., isolated from Sediment (Gouqi Island).</title>
        <authorList>
            <person name="Chen G."/>
        </authorList>
    </citation>
    <scope>NUCLEOTIDE SEQUENCE [LARGE SCALE GENOMIC DNA]</scope>
    <source>
        <strain evidence="2 3">SSM4.3</strain>
        <plasmid evidence="2">unnamed</plasmid>
    </source>
</reference>
<dbReference type="RefSeq" id="WP_245136280.1">
    <property type="nucleotide sequence ID" value="NZ_CP128477.1"/>
</dbReference>
<dbReference type="SUPFAM" id="SSF57997">
    <property type="entry name" value="Tropomyosin"/>
    <property type="match status" value="1"/>
</dbReference>
<comment type="caution">
    <text evidence="2">The sequence shown here is derived from an EMBL/GenBank/DDBJ whole genome shotgun (WGS) entry which is preliminary data.</text>
</comment>
<organism evidence="2 3">
    <name type="scientific">Peteryoungia algae</name>
    <dbReference type="NCBI Taxonomy" id="2919917"/>
    <lineage>
        <taxon>Bacteria</taxon>
        <taxon>Pseudomonadati</taxon>
        <taxon>Pseudomonadota</taxon>
        <taxon>Alphaproteobacteria</taxon>
        <taxon>Hyphomicrobiales</taxon>
        <taxon>Rhizobiaceae</taxon>
        <taxon>Peteryoungia</taxon>
    </lineage>
</organism>
<proteinExistence type="predicted"/>
<geneLocation type="plasmid" evidence="2">
    <name>unnamed</name>
</geneLocation>
<keyword evidence="2" id="KW-0614">Plasmid</keyword>
<feature type="coiled-coil region" evidence="1">
    <location>
        <begin position="13"/>
        <end position="68"/>
    </location>
</feature>
<evidence type="ECO:0000313" key="2">
    <source>
        <dbReference type="EMBL" id="MCJ8238414.1"/>
    </source>
</evidence>
<gene>
    <name evidence="2" type="ORF">MKJ03_08745</name>
</gene>
<sequence length="74" mass="8375">MSSSTDNLVLEHLRAIRGKMDRLSDDMSEVKARLGVLEYQIGGLTAQNAGFSNRLDRLDDRLSRIEKRLDLVDV</sequence>
<accession>A0ABT0CZ09</accession>
<evidence type="ECO:0008006" key="4">
    <source>
        <dbReference type="Google" id="ProtNLM"/>
    </source>
</evidence>
<dbReference type="Gene3D" id="1.20.5.340">
    <property type="match status" value="1"/>
</dbReference>
<keyword evidence="3" id="KW-1185">Reference proteome</keyword>
<evidence type="ECO:0000256" key="1">
    <source>
        <dbReference type="SAM" id="Coils"/>
    </source>
</evidence>
<dbReference type="Proteomes" id="UP001522662">
    <property type="component" value="Unassembled WGS sequence"/>
</dbReference>